<name>A0ABS9S9T8_9GAMM</name>
<evidence type="ECO:0000313" key="1">
    <source>
        <dbReference type="EMBL" id="MCH4812873.1"/>
    </source>
</evidence>
<organism evidence="1 2">
    <name type="scientific">Vreelandella neptunia</name>
    <dbReference type="NCBI Taxonomy" id="115551"/>
    <lineage>
        <taxon>Bacteria</taxon>
        <taxon>Pseudomonadati</taxon>
        <taxon>Pseudomonadota</taxon>
        <taxon>Gammaproteobacteria</taxon>
        <taxon>Oceanospirillales</taxon>
        <taxon>Halomonadaceae</taxon>
        <taxon>Vreelandella</taxon>
    </lineage>
</organism>
<accession>A0ABS9S9T8</accession>
<reference evidence="1 2" key="1">
    <citation type="submission" date="2022-03" db="EMBL/GenBank/DDBJ databases">
        <title>Genomic signatures underlying metal tolerance in selected Arctic bacterial isolates.</title>
        <authorList>
            <person name="Thomas F.A."/>
            <person name="Venkatachalam S."/>
            <person name="Krishnan K.P."/>
        </authorList>
    </citation>
    <scope>NUCLEOTIDE SEQUENCE [LARGE SCALE GENOMIC DNA]</scope>
    <source>
        <strain evidence="1 2">HM116</strain>
    </source>
</reference>
<comment type="caution">
    <text evidence="1">The sequence shown here is derived from an EMBL/GenBank/DDBJ whole genome shotgun (WGS) entry which is preliminary data.</text>
</comment>
<gene>
    <name evidence="1" type="ORF">MLE19_16175</name>
</gene>
<proteinExistence type="predicted"/>
<dbReference type="RefSeq" id="WP_240719167.1">
    <property type="nucleotide sequence ID" value="NZ_JAKVTW010000013.1"/>
</dbReference>
<sequence length="146" mass="15760">MTNLIITLISIALIAITAVIALFALGDSFKDNSDKATFSRLTHEGMQIQGYSEIYQSTYGKAPGSIQDLIDTGYLKNRPLGFASSDSENGGYEWVVAGKSVITLHENMTEERALAINKIAKVDSETVPTCNSEMITNGFIGTCSLN</sequence>
<keyword evidence="2" id="KW-1185">Reference proteome</keyword>
<protein>
    <submittedName>
        <fullName evidence="1">Uncharacterized protein</fullName>
    </submittedName>
</protein>
<evidence type="ECO:0000313" key="2">
    <source>
        <dbReference type="Proteomes" id="UP001320609"/>
    </source>
</evidence>
<dbReference type="EMBL" id="JAKVTW010000013">
    <property type="protein sequence ID" value="MCH4812873.1"/>
    <property type="molecule type" value="Genomic_DNA"/>
</dbReference>
<dbReference type="Proteomes" id="UP001320609">
    <property type="component" value="Unassembled WGS sequence"/>
</dbReference>